<keyword evidence="2 4" id="KW-0648">Protein biosynthesis</keyword>
<evidence type="ECO:0000256" key="1">
    <source>
        <dbReference type="ARBA" id="ARBA00009798"/>
    </source>
</evidence>
<sequence>MAEKTRALTALKGTDHEVLTYSPSQDHFGEHSAAELGLDPAAVLKTLVVAHERDLAICCVPVAGHLSLKAAAKALGWKRAEMADPAKAQRATGYVVGGISPLGTMHKLATLIDASVADLPAVTVSAGQRGLSARLAPRDLAELTRAEFAPISAP</sequence>
<dbReference type="InterPro" id="IPR036754">
    <property type="entry name" value="YbaK/aa-tRNA-synt-asso_dom_sf"/>
</dbReference>
<feature type="domain" description="YbaK/aminoacyl-tRNA synthetase-associated" evidence="5">
    <location>
        <begin position="31"/>
        <end position="142"/>
    </location>
</feature>
<accession>A0A7W2ED37</accession>
<keyword evidence="3 4" id="KW-0456">Lyase</keyword>
<dbReference type="NCBIfam" id="TIGR00011">
    <property type="entry name" value="YbaK_EbsC"/>
    <property type="match status" value="1"/>
</dbReference>
<dbReference type="EMBL" id="JACDTZ010000002">
    <property type="protein sequence ID" value="MBA5245335.1"/>
    <property type="molecule type" value="Genomic_DNA"/>
</dbReference>
<dbReference type="Pfam" id="PF04073">
    <property type="entry name" value="tRNA_edit"/>
    <property type="match status" value="1"/>
</dbReference>
<dbReference type="GO" id="GO:0016829">
    <property type="term" value="F:lyase activity"/>
    <property type="evidence" value="ECO:0007669"/>
    <property type="project" value="UniProtKB-KW"/>
</dbReference>
<dbReference type="PIRSF" id="PIRSF006181">
    <property type="entry name" value="EbsC_YbaK"/>
    <property type="match status" value="1"/>
</dbReference>
<evidence type="ECO:0000256" key="4">
    <source>
        <dbReference type="PIRNR" id="PIRNR006181"/>
    </source>
</evidence>
<proteinExistence type="inferred from homology"/>
<evidence type="ECO:0000256" key="2">
    <source>
        <dbReference type="ARBA" id="ARBA00022917"/>
    </source>
</evidence>
<dbReference type="PANTHER" id="PTHR30411">
    <property type="entry name" value="CYTOPLASMIC PROTEIN"/>
    <property type="match status" value="1"/>
</dbReference>
<dbReference type="InterPro" id="IPR004369">
    <property type="entry name" value="Prolyl-tRNA_editing_YbaK/EbsC"/>
</dbReference>
<evidence type="ECO:0000313" key="7">
    <source>
        <dbReference type="Proteomes" id="UP000523682"/>
    </source>
</evidence>
<dbReference type="GO" id="GO:0006412">
    <property type="term" value="P:translation"/>
    <property type="evidence" value="ECO:0007669"/>
    <property type="project" value="UniProtKB-KW"/>
</dbReference>
<dbReference type="CDD" id="cd00002">
    <property type="entry name" value="YbaK_deacylase"/>
    <property type="match status" value="1"/>
</dbReference>
<keyword evidence="7" id="KW-1185">Reference proteome</keyword>
<protein>
    <recommendedName>
        <fullName evidence="4">Cys-tRNA(Pro)/Cys-tRNA(Cys) deacylase</fullName>
        <ecNumber evidence="4">4.2.-.-</ecNumber>
    </recommendedName>
</protein>
<comment type="similarity">
    <text evidence="1 4">Belongs to the prolyl-tRNA editing family. YbaK/EbsC subfamily.</text>
</comment>
<dbReference type="EC" id="4.2.-.-" evidence="4"/>
<dbReference type="InterPro" id="IPR007214">
    <property type="entry name" value="YbaK/aa-tRNA-synth-assoc-dom"/>
</dbReference>
<evidence type="ECO:0000256" key="3">
    <source>
        <dbReference type="ARBA" id="ARBA00023239"/>
    </source>
</evidence>
<name>A0A7W2ED37_9CORY</name>
<gene>
    <name evidence="6" type="primary">ybaK</name>
    <name evidence="6" type="ORF">H0193_11055</name>
</gene>
<comment type="caution">
    <text evidence="6">The sequence shown here is derived from an EMBL/GenBank/DDBJ whole genome shotgun (WGS) entry which is preliminary data.</text>
</comment>
<dbReference type="RefSeq" id="WP_181889958.1">
    <property type="nucleotide sequence ID" value="NZ_JACDTZ010000002.1"/>
</dbReference>
<reference evidence="6 7" key="1">
    <citation type="submission" date="2020-07" db="EMBL/GenBank/DDBJ databases">
        <title>Draft genome and description of Corynebacterium haemomassiliense strain Marseile-Q3615 sp. nov.</title>
        <authorList>
            <person name="Boxberger M."/>
            <person name="La Scola B."/>
        </authorList>
    </citation>
    <scope>NUCLEOTIDE SEQUENCE [LARGE SCALE GENOMIC DNA]</scope>
    <source>
        <strain evidence="6 7">Marseille-Q3615</strain>
    </source>
</reference>
<dbReference type="Gene3D" id="3.90.960.10">
    <property type="entry name" value="YbaK/aminoacyl-tRNA synthetase-associated domain"/>
    <property type="match status" value="1"/>
</dbReference>
<dbReference type="AlphaFoldDB" id="A0A7W2ED37"/>
<dbReference type="PANTHER" id="PTHR30411:SF0">
    <property type="entry name" value="CYS-TRNA(PRO)_CYS-TRNA(CYS) DEACYLASE YBAK"/>
    <property type="match status" value="1"/>
</dbReference>
<organism evidence="6 7">
    <name type="scientific">Corynebacterium haemomassiliense</name>
    <dbReference type="NCBI Taxonomy" id="2754726"/>
    <lineage>
        <taxon>Bacteria</taxon>
        <taxon>Bacillati</taxon>
        <taxon>Actinomycetota</taxon>
        <taxon>Actinomycetes</taxon>
        <taxon>Mycobacteriales</taxon>
        <taxon>Corynebacteriaceae</taxon>
        <taxon>Corynebacterium</taxon>
    </lineage>
</organism>
<dbReference type="GO" id="GO:0002161">
    <property type="term" value="F:aminoacyl-tRNA deacylase activity"/>
    <property type="evidence" value="ECO:0007669"/>
    <property type="project" value="InterPro"/>
</dbReference>
<evidence type="ECO:0000259" key="5">
    <source>
        <dbReference type="Pfam" id="PF04073"/>
    </source>
</evidence>
<dbReference type="SUPFAM" id="SSF55826">
    <property type="entry name" value="YbaK/ProRS associated domain"/>
    <property type="match status" value="1"/>
</dbReference>
<dbReference type="Proteomes" id="UP000523682">
    <property type="component" value="Unassembled WGS sequence"/>
</dbReference>
<evidence type="ECO:0000313" key="6">
    <source>
        <dbReference type="EMBL" id="MBA5245335.1"/>
    </source>
</evidence>